<evidence type="ECO:0000256" key="1">
    <source>
        <dbReference type="SAM" id="Phobius"/>
    </source>
</evidence>
<dbReference type="OrthoDB" id="5187995at2"/>
<dbReference type="InterPro" id="IPR047928">
    <property type="entry name" value="Perm_prefix_1"/>
</dbReference>
<dbReference type="NCBIfam" id="NF038403">
    <property type="entry name" value="perm_prefix_1"/>
    <property type="match status" value="1"/>
</dbReference>
<dbReference type="Proteomes" id="UP000188929">
    <property type="component" value="Unassembled WGS sequence"/>
</dbReference>
<dbReference type="STRING" id="1834516.BL253_37100"/>
<gene>
    <name evidence="2" type="ORF">BL253_37100</name>
</gene>
<proteinExistence type="predicted"/>
<comment type="caution">
    <text evidence="2">The sequence shown here is derived from an EMBL/GenBank/DDBJ whole genome shotgun (WGS) entry which is preliminary data.</text>
</comment>
<dbReference type="EMBL" id="MOMC01000127">
    <property type="protein sequence ID" value="ONH21997.1"/>
    <property type="molecule type" value="Genomic_DNA"/>
</dbReference>
<keyword evidence="3" id="KW-1185">Reference proteome</keyword>
<feature type="transmembrane region" description="Helical" evidence="1">
    <location>
        <begin position="212"/>
        <end position="232"/>
    </location>
</feature>
<sequence length="274" mass="27589">MSARGAGDGPATRVDDPVEDYLDQLYARLPADARGARRLLAEAEDHLREATAAGVAEGLPVVEARRRAVDRLGDPRAFTRAAAVSSWHRPSWAAIRDLTWAAARMAGIGLVAIGVSGGVAAAMNAAFGRHFVGGGPAGVAYPTAACAHFLAVHPGAASCAQAAMLENSQDAVSLRLLAGLVGLLVLAVGNAPAMVHRRRGGRPRRSSLPSTLVPAVGATAFGAAGAVLVGLAADDTVVGVSSGAGYYLSGGLVALAVAAAYAISLNRVLPAYGA</sequence>
<reference evidence="3" key="1">
    <citation type="submission" date="2016-10" db="EMBL/GenBank/DDBJ databases">
        <title>Frankia sp. NRRL B-16386 Genome sequencing.</title>
        <authorList>
            <person name="Ghodhbane-Gtari F."/>
            <person name="Swanson E."/>
            <person name="Gueddou A."/>
            <person name="Hezbri K."/>
            <person name="Ktari K."/>
            <person name="Nouioui I."/>
            <person name="Morris K."/>
            <person name="Simpson S."/>
            <person name="Abebe-Akele F."/>
            <person name="Thomas K."/>
            <person name="Gtari M."/>
            <person name="Tisa L.S."/>
        </authorList>
    </citation>
    <scope>NUCLEOTIDE SEQUENCE [LARGE SCALE GENOMIC DNA]</scope>
    <source>
        <strain evidence="3">NRRL B-16386</strain>
    </source>
</reference>
<dbReference type="RefSeq" id="WP_076822903.1">
    <property type="nucleotide sequence ID" value="NZ_MOMC01000127.1"/>
</dbReference>
<feature type="transmembrane region" description="Helical" evidence="1">
    <location>
        <begin position="105"/>
        <end position="127"/>
    </location>
</feature>
<keyword evidence="1" id="KW-0472">Membrane</keyword>
<keyword evidence="1" id="KW-0812">Transmembrane</keyword>
<dbReference type="AlphaFoldDB" id="A0A1V2HZ99"/>
<evidence type="ECO:0000313" key="3">
    <source>
        <dbReference type="Proteomes" id="UP000188929"/>
    </source>
</evidence>
<organism evidence="2 3">
    <name type="scientific">Pseudofrankia asymbiotica</name>
    <dbReference type="NCBI Taxonomy" id="1834516"/>
    <lineage>
        <taxon>Bacteria</taxon>
        <taxon>Bacillati</taxon>
        <taxon>Actinomycetota</taxon>
        <taxon>Actinomycetes</taxon>
        <taxon>Frankiales</taxon>
        <taxon>Frankiaceae</taxon>
        <taxon>Pseudofrankia</taxon>
    </lineage>
</organism>
<keyword evidence="1" id="KW-1133">Transmembrane helix</keyword>
<feature type="transmembrane region" description="Helical" evidence="1">
    <location>
        <begin position="244"/>
        <end position="263"/>
    </location>
</feature>
<protein>
    <submittedName>
        <fullName evidence="2">Uncharacterized protein</fullName>
    </submittedName>
</protein>
<dbReference type="Pfam" id="PF22564">
    <property type="entry name" value="HAAS"/>
    <property type="match status" value="1"/>
</dbReference>
<name>A0A1V2HZ99_9ACTN</name>
<feature type="transmembrane region" description="Helical" evidence="1">
    <location>
        <begin position="172"/>
        <end position="191"/>
    </location>
</feature>
<evidence type="ECO:0000313" key="2">
    <source>
        <dbReference type="EMBL" id="ONH21997.1"/>
    </source>
</evidence>
<accession>A0A1V2HZ99</accession>